<sequence>MVGVTGGGRGAPWGMWETVGGHDRSCLGARSAQWGLVEFFKFECYLCCFNMVVNALINAPPCKTGLSQHSLSRFIENEYYARFISRKPSRQRFCIHASSVNSGTEQNLSAPLKGKSPLALVLDIPRTDFVESNFASAQQFWIRE</sequence>
<dbReference type="AlphaFoldDB" id="A0AAV9DMM6"/>
<protein>
    <submittedName>
        <fullName evidence="1">Uncharacterized protein</fullName>
    </submittedName>
</protein>
<comment type="caution">
    <text evidence="1">The sequence shown here is derived from an EMBL/GenBank/DDBJ whole genome shotgun (WGS) entry which is preliminary data.</text>
</comment>
<keyword evidence="2" id="KW-1185">Reference proteome</keyword>
<evidence type="ECO:0000313" key="1">
    <source>
        <dbReference type="EMBL" id="KAK1302145.1"/>
    </source>
</evidence>
<name>A0AAV9DMM6_ACOCL</name>
<reference evidence="1" key="1">
    <citation type="journal article" date="2023" name="Nat. Commun.">
        <title>Diploid and tetraploid genomes of Acorus and the evolution of monocots.</title>
        <authorList>
            <person name="Ma L."/>
            <person name="Liu K.W."/>
            <person name="Li Z."/>
            <person name="Hsiao Y.Y."/>
            <person name="Qi Y."/>
            <person name="Fu T."/>
            <person name="Tang G.D."/>
            <person name="Zhang D."/>
            <person name="Sun W.H."/>
            <person name="Liu D.K."/>
            <person name="Li Y."/>
            <person name="Chen G.Z."/>
            <person name="Liu X.D."/>
            <person name="Liao X.Y."/>
            <person name="Jiang Y.T."/>
            <person name="Yu X."/>
            <person name="Hao Y."/>
            <person name="Huang J."/>
            <person name="Zhao X.W."/>
            <person name="Ke S."/>
            <person name="Chen Y.Y."/>
            <person name="Wu W.L."/>
            <person name="Hsu J.L."/>
            <person name="Lin Y.F."/>
            <person name="Huang M.D."/>
            <person name="Li C.Y."/>
            <person name="Huang L."/>
            <person name="Wang Z.W."/>
            <person name="Zhao X."/>
            <person name="Zhong W.Y."/>
            <person name="Peng D.H."/>
            <person name="Ahmad S."/>
            <person name="Lan S."/>
            <person name="Zhang J.S."/>
            <person name="Tsai W.C."/>
            <person name="Van de Peer Y."/>
            <person name="Liu Z.J."/>
        </authorList>
    </citation>
    <scope>NUCLEOTIDE SEQUENCE</scope>
    <source>
        <strain evidence="1">CP</strain>
    </source>
</reference>
<gene>
    <name evidence="1" type="ORF">QJS10_CPB12g00338</name>
</gene>
<dbReference type="EMBL" id="JAUJYO010000012">
    <property type="protein sequence ID" value="KAK1302145.1"/>
    <property type="molecule type" value="Genomic_DNA"/>
</dbReference>
<evidence type="ECO:0000313" key="2">
    <source>
        <dbReference type="Proteomes" id="UP001180020"/>
    </source>
</evidence>
<reference evidence="1" key="2">
    <citation type="submission" date="2023-06" db="EMBL/GenBank/DDBJ databases">
        <authorList>
            <person name="Ma L."/>
            <person name="Liu K.-W."/>
            <person name="Li Z."/>
            <person name="Hsiao Y.-Y."/>
            <person name="Qi Y."/>
            <person name="Fu T."/>
            <person name="Tang G."/>
            <person name="Zhang D."/>
            <person name="Sun W.-H."/>
            <person name="Liu D.-K."/>
            <person name="Li Y."/>
            <person name="Chen G.-Z."/>
            <person name="Liu X.-D."/>
            <person name="Liao X.-Y."/>
            <person name="Jiang Y.-T."/>
            <person name="Yu X."/>
            <person name="Hao Y."/>
            <person name="Huang J."/>
            <person name="Zhao X.-W."/>
            <person name="Ke S."/>
            <person name="Chen Y.-Y."/>
            <person name="Wu W.-L."/>
            <person name="Hsu J.-L."/>
            <person name="Lin Y.-F."/>
            <person name="Huang M.-D."/>
            <person name="Li C.-Y."/>
            <person name="Huang L."/>
            <person name="Wang Z.-W."/>
            <person name="Zhao X."/>
            <person name="Zhong W.-Y."/>
            <person name="Peng D.-H."/>
            <person name="Ahmad S."/>
            <person name="Lan S."/>
            <person name="Zhang J.-S."/>
            <person name="Tsai W.-C."/>
            <person name="Van De Peer Y."/>
            <person name="Liu Z.-J."/>
        </authorList>
    </citation>
    <scope>NUCLEOTIDE SEQUENCE</scope>
    <source>
        <strain evidence="1">CP</strain>
        <tissue evidence="1">Leaves</tissue>
    </source>
</reference>
<proteinExistence type="predicted"/>
<organism evidence="1 2">
    <name type="scientific">Acorus calamus</name>
    <name type="common">Sweet flag</name>
    <dbReference type="NCBI Taxonomy" id="4465"/>
    <lineage>
        <taxon>Eukaryota</taxon>
        <taxon>Viridiplantae</taxon>
        <taxon>Streptophyta</taxon>
        <taxon>Embryophyta</taxon>
        <taxon>Tracheophyta</taxon>
        <taxon>Spermatophyta</taxon>
        <taxon>Magnoliopsida</taxon>
        <taxon>Liliopsida</taxon>
        <taxon>Acoraceae</taxon>
        <taxon>Acorus</taxon>
    </lineage>
</organism>
<dbReference type="Proteomes" id="UP001180020">
    <property type="component" value="Unassembled WGS sequence"/>
</dbReference>
<accession>A0AAV9DMM6</accession>